<sequence>MRAFYYPGCSSEHLARDLHLSVETLFSVLGIEIENLEDWNCCGAREIHDYQDLLGLSLAARNLALAEKGDLLVTACSLCFFNLKRAEKILREDQDLLQKINTILGEADLSYHPGKVHILHLLEFLSIKENFSRLLKQIKGEDKTSVVPYYGCFLSRPFPFDLSTMEKILRILGYEVKPFTLKSHCCGGHLPRTNSPTIQELCGRILLEAEMRGADFIAVTCPVCKLNLEIYGFREGLPRIIYFTQLIGLRLGLPNSLLGLPGE</sequence>
<protein>
    <submittedName>
        <fullName evidence="3">CoB--CoM heterodisulfide reductase subunit B</fullName>
        <ecNumber evidence="3">1.8.98.1</ecNumber>
    </submittedName>
</protein>
<dbReference type="PANTHER" id="PTHR42947:SF1">
    <property type="entry name" value="COB--COM HETERODISULFIDE REDUCTASE SUBUNIT B 1"/>
    <property type="match status" value="1"/>
</dbReference>
<reference evidence="3 4" key="1">
    <citation type="submission" date="2016-04" db="EMBL/GenBank/DDBJ databases">
        <title>Genome analysis of Thermosulfurimonas dismutans, the first thermophilic sulfur-disproportionating bacterium of the phylum Thermodesulfobacteria.</title>
        <authorList>
            <person name="Mardanov A.V."/>
            <person name="Beletsky A.V."/>
            <person name="Kadnikov V.V."/>
            <person name="Slobodkin A.I."/>
            <person name="Ravin N.V."/>
        </authorList>
    </citation>
    <scope>NUCLEOTIDE SEQUENCE [LARGE SCALE GENOMIC DNA]</scope>
    <source>
        <strain evidence="3 4">S95</strain>
    </source>
</reference>
<feature type="domain" description="Cysteine-rich" evidence="2">
    <location>
        <begin position="5"/>
        <end position="84"/>
    </location>
</feature>
<dbReference type="EMBL" id="LWLG01000004">
    <property type="protein sequence ID" value="OAQ20985.1"/>
    <property type="molecule type" value="Genomic_DNA"/>
</dbReference>
<evidence type="ECO:0000313" key="3">
    <source>
        <dbReference type="EMBL" id="OAQ20985.1"/>
    </source>
</evidence>
<name>A0A179D4I9_9BACT</name>
<dbReference type="RefSeq" id="WP_068669765.1">
    <property type="nucleotide sequence ID" value="NZ_LWLG01000004.1"/>
</dbReference>
<proteinExistence type="predicted"/>
<organism evidence="3 4">
    <name type="scientific">Thermosulfurimonas dismutans</name>
    <dbReference type="NCBI Taxonomy" id="999894"/>
    <lineage>
        <taxon>Bacteria</taxon>
        <taxon>Pseudomonadati</taxon>
        <taxon>Thermodesulfobacteriota</taxon>
        <taxon>Thermodesulfobacteria</taxon>
        <taxon>Thermodesulfobacteriales</taxon>
        <taxon>Thermodesulfobacteriaceae</taxon>
        <taxon>Thermosulfurimonas</taxon>
    </lineage>
</organism>
<evidence type="ECO:0000313" key="4">
    <source>
        <dbReference type="Proteomes" id="UP000078390"/>
    </source>
</evidence>
<feature type="domain" description="Cysteine-rich" evidence="2">
    <location>
        <begin position="149"/>
        <end position="228"/>
    </location>
</feature>
<gene>
    <name evidence="3" type="ORF">TDIS_0911</name>
</gene>
<dbReference type="PANTHER" id="PTHR42947">
    <property type="entry name" value="COB--COM HETERODISULFIDE REDUCTASE SUBUNIT B 1"/>
    <property type="match status" value="1"/>
</dbReference>
<dbReference type="InterPro" id="IPR051278">
    <property type="entry name" value="HdrB/HdrD_reductase"/>
</dbReference>
<evidence type="ECO:0000256" key="1">
    <source>
        <dbReference type="ARBA" id="ARBA00023002"/>
    </source>
</evidence>
<comment type="caution">
    <text evidence="3">The sequence shown here is derived from an EMBL/GenBank/DDBJ whole genome shotgun (WGS) entry which is preliminary data.</text>
</comment>
<dbReference type="Gene3D" id="1.20.1050.140">
    <property type="match status" value="1"/>
</dbReference>
<dbReference type="EC" id="1.8.98.1" evidence="3"/>
<keyword evidence="4" id="KW-1185">Reference proteome</keyword>
<keyword evidence="1 3" id="KW-0560">Oxidoreductase</keyword>
<dbReference type="InterPro" id="IPR004017">
    <property type="entry name" value="Cys_rich_dom"/>
</dbReference>
<dbReference type="Pfam" id="PF02754">
    <property type="entry name" value="CCG"/>
    <property type="match status" value="2"/>
</dbReference>
<dbReference type="STRING" id="999894.TDIS_0911"/>
<accession>A0A179D4I9</accession>
<evidence type="ECO:0000259" key="2">
    <source>
        <dbReference type="Pfam" id="PF02754"/>
    </source>
</evidence>
<dbReference type="Proteomes" id="UP000078390">
    <property type="component" value="Unassembled WGS sequence"/>
</dbReference>
<dbReference type="GO" id="GO:0051912">
    <property type="term" value="F:CoB--CoM heterodisulfide reductase activity"/>
    <property type="evidence" value="ECO:0007669"/>
    <property type="project" value="UniProtKB-EC"/>
</dbReference>
<dbReference type="OrthoDB" id="9777685at2"/>
<dbReference type="AlphaFoldDB" id="A0A179D4I9"/>